<reference evidence="1" key="1">
    <citation type="submission" date="2019-11" db="EMBL/GenBank/DDBJ databases">
        <authorList>
            <person name="Feng L."/>
        </authorList>
    </citation>
    <scope>NUCLEOTIDE SEQUENCE</scope>
    <source>
        <strain evidence="1">AcaccaeLFYP115</strain>
    </source>
</reference>
<dbReference type="PANTHER" id="PTHR40078">
    <property type="entry name" value="INTEGRAL MEMBRANE PROTEIN-RELATED"/>
    <property type="match status" value="1"/>
</dbReference>
<sequence>MKKSNLFRGIFYAAGLFILALGITLNTKTGLGVSPIISVSYSISAIWNLNFGNMTLVLYGIFVAAEMLLHTIRNKRSMKRESTILVHANKVDLKLVLLMDLLQFPLSLVFTRFLNVFSAWIPDLSSLSPDSFAGSSLGRFTFLAIAVVLTGIGAAMSLNMRVIPNPGDGIVQAIADCVGKETGLVKNCFDILNISVTAMTGMIFAGKIVGIGIGTVAAVIGVGRTISIFNHFVREKMDTLAGMQAR</sequence>
<protein>
    <submittedName>
        <fullName evidence="1">Uncharacterized protein</fullName>
    </submittedName>
</protein>
<accession>A0A6N2TJ53</accession>
<dbReference type="InterPro" id="IPR038750">
    <property type="entry name" value="YczE/YyaS-like"/>
</dbReference>
<name>A0A6N2TJ53_9FIRM</name>
<dbReference type="RefSeq" id="WP_006567123.1">
    <property type="nucleotide sequence ID" value="NZ_BAABZP010000001.1"/>
</dbReference>
<proteinExistence type="predicted"/>
<organism evidence="1">
    <name type="scientific">Anaerostipes caccae</name>
    <dbReference type="NCBI Taxonomy" id="105841"/>
    <lineage>
        <taxon>Bacteria</taxon>
        <taxon>Bacillati</taxon>
        <taxon>Bacillota</taxon>
        <taxon>Clostridia</taxon>
        <taxon>Lachnospirales</taxon>
        <taxon>Lachnospiraceae</taxon>
        <taxon>Anaerostipes</taxon>
    </lineage>
</organism>
<dbReference type="Pfam" id="PF19700">
    <property type="entry name" value="DUF6198"/>
    <property type="match status" value="1"/>
</dbReference>
<dbReference type="EMBL" id="CACRSQ010000003">
    <property type="protein sequence ID" value="VYT05477.1"/>
    <property type="molecule type" value="Genomic_DNA"/>
</dbReference>
<evidence type="ECO:0000313" key="1">
    <source>
        <dbReference type="EMBL" id="VYT05477.1"/>
    </source>
</evidence>
<dbReference type="PANTHER" id="PTHR40078:SF1">
    <property type="entry name" value="INTEGRAL MEMBRANE PROTEIN"/>
    <property type="match status" value="1"/>
</dbReference>
<dbReference type="AlphaFoldDB" id="A0A6N2TJ53"/>
<gene>
    <name evidence="1" type="ORF">ACLFYP115_01466</name>
</gene>